<comment type="subcellular location">
    <subcellularLocation>
        <location evidence="1">Nucleus</location>
    </subcellularLocation>
</comment>
<accession>A0A852LQP8</accession>
<dbReference type="EMBL" id="WBNK01000168">
    <property type="protein sequence ID" value="NXX90555.1"/>
    <property type="molecule type" value="Genomic_DNA"/>
</dbReference>
<name>A0A852LQP8_9AVES</name>
<dbReference type="AlphaFoldDB" id="A0A852LQP8"/>
<dbReference type="PANTHER" id="PTHR11211">
    <property type="entry name" value="IROQUOIS-CLASS HOMEODOMAIN PROTEIN IRX"/>
    <property type="match status" value="1"/>
</dbReference>
<dbReference type="GO" id="GO:0048468">
    <property type="term" value="P:cell development"/>
    <property type="evidence" value="ECO:0007669"/>
    <property type="project" value="TreeGrafter"/>
</dbReference>
<feature type="region of interest" description="Disordered" evidence="2">
    <location>
        <begin position="181"/>
        <end position="238"/>
    </location>
</feature>
<feature type="compositionally biased region" description="Pro residues" evidence="2">
    <location>
        <begin position="213"/>
        <end position="229"/>
    </location>
</feature>
<proteinExistence type="predicted"/>
<dbReference type="GO" id="GO:0030182">
    <property type="term" value="P:neuron differentiation"/>
    <property type="evidence" value="ECO:0007669"/>
    <property type="project" value="TreeGrafter"/>
</dbReference>
<dbReference type="Proteomes" id="UP000632886">
    <property type="component" value="Unassembled WGS sequence"/>
</dbReference>
<feature type="compositionally biased region" description="Pro residues" evidence="2">
    <location>
        <begin position="269"/>
        <end position="286"/>
    </location>
</feature>
<reference evidence="5 6" key="1">
    <citation type="submission" date="2020-02" db="EMBL/GenBank/DDBJ databases">
        <title>Bird 10,000 Genomes (B10K) Project - Family phase.</title>
        <authorList>
            <person name="Zhang G."/>
        </authorList>
    </citation>
    <scope>NUCLEOTIDE SEQUENCE [LARGE SCALE GENOMIC DNA]</scope>
    <source>
        <strain evidence="5">B10K-DU-017-21</strain>
    </source>
</reference>
<dbReference type="GO" id="GO:0000978">
    <property type="term" value="F:RNA polymerase II cis-regulatory region sequence-specific DNA binding"/>
    <property type="evidence" value="ECO:0007669"/>
    <property type="project" value="TreeGrafter"/>
</dbReference>
<feature type="region of interest" description="Disordered" evidence="2">
    <location>
        <begin position="259"/>
        <end position="292"/>
    </location>
</feature>
<gene>
    <name evidence="5" type="primary">Irx5</name>
    <name evidence="5" type="ORF">CENBEN_R13425</name>
</gene>
<protein>
    <submittedName>
        <fullName evidence="5">IRX5 protein</fullName>
    </submittedName>
</protein>
<evidence type="ECO:0000256" key="2">
    <source>
        <dbReference type="SAM" id="MobiDB-lite"/>
    </source>
</evidence>
<dbReference type="InterPro" id="IPR003893">
    <property type="entry name" value="Iroquois_homeo"/>
</dbReference>
<dbReference type="GO" id="GO:0005634">
    <property type="term" value="C:nucleus"/>
    <property type="evidence" value="ECO:0007669"/>
    <property type="project" value="UniProtKB-SubCell"/>
</dbReference>
<feature type="non-terminal residue" evidence="5">
    <location>
        <position position="377"/>
    </location>
</feature>
<feature type="non-terminal residue" evidence="5">
    <location>
        <position position="1"/>
    </location>
</feature>
<keyword evidence="3" id="KW-0812">Transmembrane</keyword>
<dbReference type="PANTHER" id="PTHR11211:SF17">
    <property type="entry name" value="IROQUOIS-CLASS HOMEODOMAIN PROTEIN IRX-5"/>
    <property type="match status" value="1"/>
</dbReference>
<keyword evidence="3" id="KW-1133">Transmembrane helix</keyword>
<evidence type="ECO:0000313" key="5">
    <source>
        <dbReference type="EMBL" id="NXX90555.1"/>
    </source>
</evidence>
<keyword evidence="6" id="KW-1185">Reference proteome</keyword>
<organism evidence="5 6">
    <name type="scientific">Centropus bengalensis</name>
    <name type="common">lesser coucal</name>
    <dbReference type="NCBI Taxonomy" id="1463675"/>
    <lineage>
        <taxon>Eukaryota</taxon>
        <taxon>Metazoa</taxon>
        <taxon>Chordata</taxon>
        <taxon>Craniata</taxon>
        <taxon>Vertebrata</taxon>
        <taxon>Euteleostomi</taxon>
        <taxon>Archelosauria</taxon>
        <taxon>Archosauria</taxon>
        <taxon>Dinosauria</taxon>
        <taxon>Saurischia</taxon>
        <taxon>Theropoda</taxon>
        <taxon>Coelurosauria</taxon>
        <taxon>Aves</taxon>
        <taxon>Neognathae</taxon>
        <taxon>Neoaves</taxon>
        <taxon>Otidimorphae</taxon>
        <taxon>Cuculiformes</taxon>
        <taxon>Centropidae</taxon>
        <taxon>Centropus</taxon>
    </lineage>
</organism>
<sequence length="377" mass="39760">MSYPQGYLYQPSASLALYSCPAYSTSVISGPRTDELGRSSSGSAFSPYAGSTAFTAPSPGYNSHLQYGTDPAAAAAAAFTSYVVRAAPGSRHRAGVSPPLPGLLFAFFFFFLFRFYFWDTGDRKERGSCLAAQLSRTAARCCCGVSSSARERPAPTAFSQQKMIKKMANFIFVEQQTDSDCKEPAEEHLDGPAIPPKAPACSPLGPCRGPPGGEEPPPFRPPPADPLPPAASVIHSPQQAALAKPKLWSLAEIATSVDKAKDAGGEAAPPGPSRSPSRPRSPPAQGPFPNGAVLPRPLYYTAPFYPGYTNYGSFGALHGHPAGGPAAAPGAHFNGLNQTVLSRAESLAKDTKMIRSQSQVDLCKDSPYELKKGMSNI</sequence>
<evidence type="ECO:0000313" key="6">
    <source>
        <dbReference type="Proteomes" id="UP000632886"/>
    </source>
</evidence>
<dbReference type="SMART" id="SM00548">
    <property type="entry name" value="IRO"/>
    <property type="match status" value="1"/>
</dbReference>
<feature type="domain" description="Iroquois-class homeodomain protein" evidence="4">
    <location>
        <begin position="240"/>
        <end position="257"/>
    </location>
</feature>
<comment type="caution">
    <text evidence="5">The sequence shown here is derived from an EMBL/GenBank/DDBJ whole genome shotgun (WGS) entry which is preliminary data.</text>
</comment>
<feature type="compositionally biased region" description="Basic and acidic residues" evidence="2">
    <location>
        <begin position="181"/>
        <end position="190"/>
    </location>
</feature>
<feature type="transmembrane region" description="Helical" evidence="3">
    <location>
        <begin position="100"/>
        <end position="117"/>
    </location>
</feature>
<evidence type="ECO:0000256" key="1">
    <source>
        <dbReference type="ARBA" id="ARBA00004123"/>
    </source>
</evidence>
<keyword evidence="3" id="KW-0472">Membrane</keyword>
<evidence type="ECO:0000256" key="3">
    <source>
        <dbReference type="SAM" id="Phobius"/>
    </source>
</evidence>
<evidence type="ECO:0000259" key="4">
    <source>
        <dbReference type="SMART" id="SM00548"/>
    </source>
</evidence>
<dbReference type="GO" id="GO:0000981">
    <property type="term" value="F:DNA-binding transcription factor activity, RNA polymerase II-specific"/>
    <property type="evidence" value="ECO:0007669"/>
    <property type="project" value="TreeGrafter"/>
</dbReference>